<dbReference type="InterPro" id="IPR031836">
    <property type="entry name" value="Trans_coact"/>
</dbReference>
<protein>
    <submittedName>
        <fullName evidence="1">Putative late promoter transcription accessory protein</fullName>
    </submittedName>
</protein>
<dbReference type="Pfam" id="PF16805">
    <property type="entry name" value="Trans_coact"/>
    <property type="match status" value="1"/>
</dbReference>
<evidence type="ECO:0000313" key="2">
    <source>
        <dbReference type="Proteomes" id="UP000207741"/>
    </source>
</evidence>
<dbReference type="OrthoDB" id="25640at10239"/>
<organism evidence="1 2">
    <name type="scientific">Prochlorococcus phage P-TIM68</name>
    <dbReference type="NCBI Taxonomy" id="1542477"/>
    <lineage>
        <taxon>Viruses</taxon>
        <taxon>Duplodnaviria</taxon>
        <taxon>Heunggongvirae</taxon>
        <taxon>Uroviricota</taxon>
        <taxon>Caudoviricetes</taxon>
        <taxon>Pantevenvirales</taxon>
        <taxon>Kyanoviridae</taxon>
        <taxon>Haifavirus</taxon>
        <taxon>Haifavirus tim68</taxon>
    </lineage>
</organism>
<proteinExistence type="predicted"/>
<dbReference type="KEGG" id="vg:26640292"/>
<dbReference type="EMBL" id="KM359505">
    <property type="protein sequence ID" value="AIR93582.1"/>
    <property type="molecule type" value="Genomic_DNA"/>
</dbReference>
<name>A0A0K0KW40_9CAUD</name>
<reference evidence="2" key="1">
    <citation type="submission" date="2014-08" db="EMBL/GenBank/DDBJ databases">
        <authorList>
            <person name="Edwards T."/>
        </authorList>
    </citation>
    <scope>NUCLEOTIDE SEQUENCE [LARGE SCALE GENOMIC DNA]</scope>
</reference>
<dbReference type="Proteomes" id="UP000207741">
    <property type="component" value="Segment"/>
</dbReference>
<dbReference type="InterPro" id="IPR042071">
    <property type="entry name" value="Trans_coact_sf"/>
</dbReference>
<keyword evidence="2" id="KW-1185">Reference proteome</keyword>
<dbReference type="RefSeq" id="YP_009213758.1">
    <property type="nucleotide sequence ID" value="NC_028955.1"/>
</dbReference>
<evidence type="ECO:0000313" key="1">
    <source>
        <dbReference type="EMBL" id="AIR93582.1"/>
    </source>
</evidence>
<dbReference type="GeneID" id="26640292"/>
<sequence length="89" mass="10214">MAKPDGKNLEKLIENKFYCAKRFTEEIETLAHEKDGMSYVDAIVHFCEKNNIDVESVPKLITKPLKEKLKGEAMELNLLKRTSHAKLPL</sequence>
<dbReference type="Gene3D" id="1.10.10.2850">
    <property type="entry name" value="Phage late-transcription coactivator-like"/>
    <property type="match status" value="1"/>
</dbReference>
<accession>A0A0K0KW40</accession>